<evidence type="ECO:0000313" key="3">
    <source>
        <dbReference type="Proteomes" id="UP000305948"/>
    </source>
</evidence>
<feature type="region of interest" description="Disordered" evidence="1">
    <location>
        <begin position="322"/>
        <end position="396"/>
    </location>
</feature>
<feature type="region of interest" description="Disordered" evidence="1">
    <location>
        <begin position="95"/>
        <end position="142"/>
    </location>
</feature>
<dbReference type="EMBL" id="ML213549">
    <property type="protein sequence ID" value="TFK45267.1"/>
    <property type="molecule type" value="Genomic_DNA"/>
</dbReference>
<dbReference type="Proteomes" id="UP000305948">
    <property type="component" value="Unassembled WGS sequence"/>
</dbReference>
<evidence type="ECO:0000256" key="1">
    <source>
        <dbReference type="SAM" id="MobiDB-lite"/>
    </source>
</evidence>
<proteinExistence type="predicted"/>
<gene>
    <name evidence="2" type="ORF">OE88DRAFT_1788881</name>
</gene>
<feature type="compositionally biased region" description="Polar residues" evidence="1">
    <location>
        <begin position="323"/>
        <end position="337"/>
    </location>
</feature>
<evidence type="ECO:0000313" key="2">
    <source>
        <dbReference type="EMBL" id="TFK45267.1"/>
    </source>
</evidence>
<keyword evidence="3" id="KW-1185">Reference proteome</keyword>
<feature type="compositionally biased region" description="Polar residues" evidence="1">
    <location>
        <begin position="97"/>
        <end position="109"/>
    </location>
</feature>
<organism evidence="2 3">
    <name type="scientific">Heliocybe sulcata</name>
    <dbReference type="NCBI Taxonomy" id="5364"/>
    <lineage>
        <taxon>Eukaryota</taxon>
        <taxon>Fungi</taxon>
        <taxon>Dikarya</taxon>
        <taxon>Basidiomycota</taxon>
        <taxon>Agaricomycotina</taxon>
        <taxon>Agaricomycetes</taxon>
        <taxon>Gloeophyllales</taxon>
        <taxon>Gloeophyllaceae</taxon>
        <taxon>Heliocybe</taxon>
    </lineage>
</organism>
<dbReference type="Gene3D" id="3.30.160.60">
    <property type="entry name" value="Classic Zinc Finger"/>
    <property type="match status" value="1"/>
</dbReference>
<sequence>MDSMAAHDSAFCAVFYQLSKDEQAQCWAHTVLAQYGVRYYEAGWEEDASEHLDPGLGDETPASIMSSLLSSEGGSPREVALCTAHKIIMASIRKDSSPANVSTGQSSVQAPLVAPDQRVSSEDIPDTPAISEEANDGSLPGHKNVLEISLPSTAVDAKKEEDIMDYFVVPDEEGDRKSIQDQDAARVLIPAITAVWRYPPDSGGVARRCCAASAVPLHVLSIKFRVNSEACTEIVPPCLSIVDSATAPTISSSTLVAEVPVHYSFSDSWPASIPASLEVAVEDATAPCGSADDAAASHGVAALTQVLSEVVLHVAPQALGPSSAANLPKATSTSSNKIRSKKNTYKRKADAGSAVPAASDAVHSFPGRKRGRDSNENLSPSTPQPSSSAEPPVAATSTQASAAITVTCQWRGCQKVFTSRSRKDTFEHFRTHHLELKGPSRAITCAWAGCKNNQNEPATCADFANIKRHIHDLHVVGPQPCLACGKLISRPDAYTVNRHRETCGHEPRKRASAIRLLLFFKLVVCFRV</sequence>
<dbReference type="AlphaFoldDB" id="A0A5C3MK24"/>
<name>A0A5C3MK24_9AGAM</name>
<feature type="compositionally biased region" description="Polar residues" evidence="1">
    <location>
        <begin position="376"/>
        <end position="389"/>
    </location>
</feature>
<reference evidence="2 3" key="1">
    <citation type="journal article" date="2019" name="Nat. Ecol. Evol.">
        <title>Megaphylogeny resolves global patterns of mushroom evolution.</title>
        <authorList>
            <person name="Varga T."/>
            <person name="Krizsan K."/>
            <person name="Foldi C."/>
            <person name="Dima B."/>
            <person name="Sanchez-Garcia M."/>
            <person name="Sanchez-Ramirez S."/>
            <person name="Szollosi G.J."/>
            <person name="Szarkandi J.G."/>
            <person name="Papp V."/>
            <person name="Albert L."/>
            <person name="Andreopoulos W."/>
            <person name="Angelini C."/>
            <person name="Antonin V."/>
            <person name="Barry K.W."/>
            <person name="Bougher N.L."/>
            <person name="Buchanan P."/>
            <person name="Buyck B."/>
            <person name="Bense V."/>
            <person name="Catcheside P."/>
            <person name="Chovatia M."/>
            <person name="Cooper J."/>
            <person name="Damon W."/>
            <person name="Desjardin D."/>
            <person name="Finy P."/>
            <person name="Geml J."/>
            <person name="Haridas S."/>
            <person name="Hughes K."/>
            <person name="Justo A."/>
            <person name="Karasinski D."/>
            <person name="Kautmanova I."/>
            <person name="Kiss B."/>
            <person name="Kocsube S."/>
            <person name="Kotiranta H."/>
            <person name="LaButti K.M."/>
            <person name="Lechner B.E."/>
            <person name="Liimatainen K."/>
            <person name="Lipzen A."/>
            <person name="Lukacs Z."/>
            <person name="Mihaltcheva S."/>
            <person name="Morgado L.N."/>
            <person name="Niskanen T."/>
            <person name="Noordeloos M.E."/>
            <person name="Ohm R.A."/>
            <person name="Ortiz-Santana B."/>
            <person name="Ovrebo C."/>
            <person name="Racz N."/>
            <person name="Riley R."/>
            <person name="Savchenko A."/>
            <person name="Shiryaev A."/>
            <person name="Soop K."/>
            <person name="Spirin V."/>
            <person name="Szebenyi C."/>
            <person name="Tomsovsky M."/>
            <person name="Tulloss R.E."/>
            <person name="Uehling J."/>
            <person name="Grigoriev I.V."/>
            <person name="Vagvolgyi C."/>
            <person name="Papp T."/>
            <person name="Martin F.M."/>
            <person name="Miettinen O."/>
            <person name="Hibbett D.S."/>
            <person name="Nagy L.G."/>
        </authorList>
    </citation>
    <scope>NUCLEOTIDE SEQUENCE [LARGE SCALE GENOMIC DNA]</scope>
    <source>
        <strain evidence="2 3">OMC1185</strain>
    </source>
</reference>
<evidence type="ECO:0008006" key="4">
    <source>
        <dbReference type="Google" id="ProtNLM"/>
    </source>
</evidence>
<protein>
    <recommendedName>
        <fullName evidence="4">C2H2-type domain-containing protein</fullName>
    </recommendedName>
</protein>
<accession>A0A5C3MK24</accession>